<dbReference type="PANTHER" id="PTHR12126:SF11">
    <property type="entry name" value="NADH DEHYDROGENASE [UBIQUINONE] 1 ALPHA SUBCOMPLEX SUBUNIT 9, MITOCHONDRIAL"/>
    <property type="match status" value="1"/>
</dbReference>
<comment type="caution">
    <text evidence="2">The sequence shown here is derived from an EMBL/GenBank/DDBJ whole genome shotgun (WGS) entry which is preliminary data.</text>
</comment>
<reference evidence="3" key="1">
    <citation type="journal article" date="2019" name="Int. J. Syst. Evol. Microbiol.">
        <title>The Global Catalogue of Microorganisms (GCM) 10K type strain sequencing project: providing services to taxonomists for standard genome sequencing and annotation.</title>
        <authorList>
            <consortium name="The Broad Institute Genomics Platform"/>
            <consortium name="The Broad Institute Genome Sequencing Center for Infectious Disease"/>
            <person name="Wu L."/>
            <person name="Ma J."/>
        </authorList>
    </citation>
    <scope>NUCLEOTIDE SEQUENCE [LARGE SCALE GENOMIC DNA]</scope>
    <source>
        <strain evidence="3">CCUG 55074</strain>
    </source>
</reference>
<gene>
    <name evidence="2" type="ORF">ACFQ27_16150</name>
</gene>
<dbReference type="EMBL" id="JBHTLQ010000044">
    <property type="protein sequence ID" value="MFD1192121.1"/>
    <property type="molecule type" value="Genomic_DNA"/>
</dbReference>
<dbReference type="Gene3D" id="3.40.50.720">
    <property type="entry name" value="NAD(P)-binding Rossmann-like Domain"/>
    <property type="match status" value="1"/>
</dbReference>
<dbReference type="SUPFAM" id="SSF51735">
    <property type="entry name" value="NAD(P)-binding Rossmann-fold domains"/>
    <property type="match status" value="1"/>
</dbReference>
<proteinExistence type="predicted"/>
<protein>
    <submittedName>
        <fullName evidence="2">Complex I NDUFA9 subunit family protein</fullName>
    </submittedName>
</protein>
<dbReference type="Proteomes" id="UP001597216">
    <property type="component" value="Unassembled WGS sequence"/>
</dbReference>
<dbReference type="Pfam" id="PF01370">
    <property type="entry name" value="Epimerase"/>
    <property type="match status" value="1"/>
</dbReference>
<accession>A0ABW3T6X6</accession>
<sequence>MQDLVTVFGGSGFLGSQVVRALAKQGLRVRVAVRQPHLAHTMRLLGDVGQIEVVQANVRNEASVQRALAGAQGCVNLVGLLYETGRQKFQSVHTMGARNIAAQAKAAGLKSLVQVSAIGADANSEAKYARTKGMGEAAVREAFPDAVIIRPSIIFGQGDGFFNKFGEMAVISPVLPLIGGGKTRFQPVFVGDVAKAIAKAVTDPACAGKTYELGGAAVVSFKEVMEIINAQTGRARLLMPLPMPVAGLIGKLCEIVTLTPVAPPLTSDQVELLKTDNVVTGAYPGLSDLGITATTLEAVLPTYMYRFRRGGQYADETERMVAA</sequence>
<name>A0ABW3T6X6_9CAUL</name>
<evidence type="ECO:0000313" key="3">
    <source>
        <dbReference type="Proteomes" id="UP001597216"/>
    </source>
</evidence>
<dbReference type="InterPro" id="IPR001509">
    <property type="entry name" value="Epimerase_deHydtase"/>
</dbReference>
<feature type="domain" description="NAD-dependent epimerase/dehydratase" evidence="1">
    <location>
        <begin position="5"/>
        <end position="214"/>
    </location>
</feature>
<organism evidence="2 3">
    <name type="scientific">Phenylobacterium conjunctum</name>
    <dbReference type="NCBI Taxonomy" id="1298959"/>
    <lineage>
        <taxon>Bacteria</taxon>
        <taxon>Pseudomonadati</taxon>
        <taxon>Pseudomonadota</taxon>
        <taxon>Alphaproteobacteria</taxon>
        <taxon>Caulobacterales</taxon>
        <taxon>Caulobacteraceae</taxon>
        <taxon>Phenylobacterium</taxon>
    </lineage>
</organism>
<evidence type="ECO:0000313" key="2">
    <source>
        <dbReference type="EMBL" id="MFD1192121.1"/>
    </source>
</evidence>
<evidence type="ECO:0000259" key="1">
    <source>
        <dbReference type="Pfam" id="PF01370"/>
    </source>
</evidence>
<dbReference type="RefSeq" id="WP_374345843.1">
    <property type="nucleotide sequence ID" value="NZ_JBHTLQ010000044.1"/>
</dbReference>
<dbReference type="InterPro" id="IPR051207">
    <property type="entry name" value="ComplexI_NDUFA9_subunit"/>
</dbReference>
<dbReference type="CDD" id="cd05271">
    <property type="entry name" value="NDUFA9_like_SDR_a"/>
    <property type="match status" value="1"/>
</dbReference>
<dbReference type="PANTHER" id="PTHR12126">
    <property type="entry name" value="NADH-UBIQUINONE OXIDOREDUCTASE 39 KDA SUBUNIT-RELATED"/>
    <property type="match status" value="1"/>
</dbReference>
<dbReference type="InterPro" id="IPR036291">
    <property type="entry name" value="NAD(P)-bd_dom_sf"/>
</dbReference>
<keyword evidence="3" id="KW-1185">Reference proteome</keyword>